<organism evidence="14 15">
    <name type="scientific">Spirodela intermedia</name>
    <name type="common">Intermediate duckweed</name>
    <dbReference type="NCBI Taxonomy" id="51605"/>
    <lineage>
        <taxon>Eukaryota</taxon>
        <taxon>Viridiplantae</taxon>
        <taxon>Streptophyta</taxon>
        <taxon>Embryophyta</taxon>
        <taxon>Tracheophyta</taxon>
        <taxon>Spermatophyta</taxon>
        <taxon>Magnoliopsida</taxon>
        <taxon>Liliopsida</taxon>
        <taxon>Araceae</taxon>
        <taxon>Lemnoideae</taxon>
        <taxon>Spirodela</taxon>
    </lineage>
</organism>
<gene>
    <name evidence="14" type="ORF">SI8410_01001263</name>
</gene>
<accession>A0A7I8K0X1</accession>
<evidence type="ECO:0000256" key="6">
    <source>
        <dbReference type="ARBA" id="ARBA00023002"/>
    </source>
</evidence>
<dbReference type="Proteomes" id="UP000663760">
    <property type="component" value="Chromosome 1"/>
</dbReference>
<dbReference type="GO" id="GO:0004477">
    <property type="term" value="F:methenyltetrahydrofolate cyclohydrolase activity"/>
    <property type="evidence" value="ECO:0007669"/>
    <property type="project" value="TreeGrafter"/>
</dbReference>
<evidence type="ECO:0000313" key="14">
    <source>
        <dbReference type="EMBL" id="CAA7389173.1"/>
    </source>
</evidence>
<dbReference type="InterPro" id="IPR020630">
    <property type="entry name" value="THF_DH/CycHdrlase_cat_dom"/>
</dbReference>
<evidence type="ECO:0000256" key="2">
    <source>
        <dbReference type="ARBA" id="ARBA00011738"/>
    </source>
</evidence>
<evidence type="ECO:0000256" key="7">
    <source>
        <dbReference type="ARBA" id="ARBA00023238"/>
    </source>
</evidence>
<dbReference type="AlphaFoldDB" id="A0A7I8K0X1"/>
<dbReference type="PROSITE" id="PS51257">
    <property type="entry name" value="PROKAR_LIPOPROTEIN"/>
    <property type="match status" value="1"/>
</dbReference>
<dbReference type="EMBL" id="LR746264">
    <property type="protein sequence ID" value="CAA7389173.1"/>
    <property type="molecule type" value="Genomic_DNA"/>
</dbReference>
<evidence type="ECO:0000259" key="13">
    <source>
        <dbReference type="Pfam" id="PF02882"/>
    </source>
</evidence>
<dbReference type="GO" id="GO:0035999">
    <property type="term" value="P:tetrahydrofolate interconversion"/>
    <property type="evidence" value="ECO:0007669"/>
    <property type="project" value="TreeGrafter"/>
</dbReference>
<dbReference type="GO" id="GO:0004488">
    <property type="term" value="F:methylenetetrahydrofolate dehydrogenase (NADP+) activity"/>
    <property type="evidence" value="ECO:0007669"/>
    <property type="project" value="UniProtKB-EC"/>
</dbReference>
<evidence type="ECO:0000256" key="4">
    <source>
        <dbReference type="ARBA" id="ARBA00022801"/>
    </source>
</evidence>
<dbReference type="Gene3D" id="3.40.50.720">
    <property type="entry name" value="NAD(P)-binding Rossmann-like Domain"/>
    <property type="match status" value="1"/>
</dbReference>
<evidence type="ECO:0000256" key="5">
    <source>
        <dbReference type="ARBA" id="ARBA00022857"/>
    </source>
</evidence>
<protein>
    <submittedName>
        <fullName evidence="14">Uncharacterized protein</fullName>
    </submittedName>
</protein>
<dbReference type="Pfam" id="PF02882">
    <property type="entry name" value="THF_DHG_CYH_C"/>
    <property type="match status" value="1"/>
</dbReference>
<evidence type="ECO:0000313" key="15">
    <source>
        <dbReference type="Proteomes" id="UP000663760"/>
    </source>
</evidence>
<evidence type="ECO:0000256" key="8">
    <source>
        <dbReference type="ARBA" id="ARBA00023268"/>
    </source>
</evidence>
<sequence length="373" mass="39905">MMRAALWWRRKHPSSAAGGLLSSAAGCLDASGAAEQKEAAATKKTRKRKDIPLLGIDLPDVWDPLRSSSPGGPPQNSDRLVPTVIDGSAMAAEIRSELAEEIRRMKDATGKVPGLAVVSVGQRRDSKSYVRFKIKACQEVGIKCLLANYPEDCAEDDVVNAVSDFNDDPSVHGVLVQLPLPQRMDEERILGAISVEKDVDGFHPLNMGNLALRGREPLFIPCASKACIELLLQTGVELRGKNVAVIGHSKVVGLPTSLLLQRHHATVSVVHAFSKNPEEITRRADIVIAAAGVPDLVRGSWLKPGAIVVDVGTNPVEDPHSEYGYRLKGDVCYEEALELVSAITPVPGGVGPVTIAMLLSNTLDAAKRAYGLS</sequence>
<evidence type="ECO:0000259" key="12">
    <source>
        <dbReference type="Pfam" id="PF00763"/>
    </source>
</evidence>
<keyword evidence="6" id="KW-0560">Oxidoreductase</keyword>
<dbReference type="GO" id="GO:0005829">
    <property type="term" value="C:cytosol"/>
    <property type="evidence" value="ECO:0007669"/>
    <property type="project" value="TreeGrafter"/>
</dbReference>
<evidence type="ECO:0000256" key="3">
    <source>
        <dbReference type="ARBA" id="ARBA00022563"/>
    </source>
</evidence>
<keyword evidence="8" id="KW-0511">Multifunctional enzyme</keyword>
<dbReference type="PANTHER" id="PTHR48099">
    <property type="entry name" value="C-1-TETRAHYDROFOLATE SYNTHASE, CYTOPLASMIC-RELATED"/>
    <property type="match status" value="1"/>
</dbReference>
<dbReference type="SUPFAM" id="SSF51735">
    <property type="entry name" value="NAD(P)-binding Rossmann-fold domains"/>
    <property type="match status" value="1"/>
</dbReference>
<dbReference type="PRINTS" id="PR00085">
    <property type="entry name" value="THFDHDRGNASE"/>
</dbReference>
<comment type="catalytic activity">
    <reaction evidence="9">
        <text>(6R)-5,10-methylene-5,6,7,8-tetrahydrofolate + NADP(+) = (6R)-5,10-methenyltetrahydrofolate + NADPH</text>
        <dbReference type="Rhea" id="RHEA:22812"/>
        <dbReference type="ChEBI" id="CHEBI:15636"/>
        <dbReference type="ChEBI" id="CHEBI:57455"/>
        <dbReference type="ChEBI" id="CHEBI:57783"/>
        <dbReference type="ChEBI" id="CHEBI:58349"/>
        <dbReference type="EC" id="1.5.1.5"/>
    </reaction>
</comment>
<name>A0A7I8K0X1_SPIIN</name>
<dbReference type="Pfam" id="PF00763">
    <property type="entry name" value="THF_DHG_CYH"/>
    <property type="match status" value="1"/>
</dbReference>
<feature type="domain" description="Tetrahydrofolate dehydrogenase/cyclohydrolase catalytic" evidence="12">
    <location>
        <begin position="85"/>
        <end position="200"/>
    </location>
</feature>
<dbReference type="PANTHER" id="PTHR48099:SF10">
    <property type="entry name" value="BIFUNCTIONAL PROTEIN FOLD 1, MITOCHONDRIAL"/>
    <property type="match status" value="1"/>
</dbReference>
<keyword evidence="5" id="KW-0521">NADP</keyword>
<dbReference type="InterPro" id="IPR020631">
    <property type="entry name" value="THF_DH/CycHdrlase_NAD-bd_dom"/>
</dbReference>
<dbReference type="GO" id="GO:0009853">
    <property type="term" value="P:photorespiration"/>
    <property type="evidence" value="ECO:0007669"/>
    <property type="project" value="UniProtKB-KW"/>
</dbReference>
<reference evidence="14" key="1">
    <citation type="submission" date="2020-02" db="EMBL/GenBank/DDBJ databases">
        <authorList>
            <person name="Scholz U."/>
            <person name="Mascher M."/>
            <person name="Fiebig A."/>
        </authorList>
    </citation>
    <scope>NUCLEOTIDE SEQUENCE</scope>
</reference>
<evidence type="ECO:0000256" key="11">
    <source>
        <dbReference type="ARBA" id="ARBA00061364"/>
    </source>
</evidence>
<evidence type="ECO:0000256" key="10">
    <source>
        <dbReference type="ARBA" id="ARBA00058319"/>
    </source>
</evidence>
<dbReference type="InterPro" id="IPR036291">
    <property type="entry name" value="NAD(P)-bd_dom_sf"/>
</dbReference>
<dbReference type="InterPro" id="IPR000672">
    <property type="entry name" value="THF_DH/CycHdrlase"/>
</dbReference>
<evidence type="ECO:0000256" key="9">
    <source>
        <dbReference type="ARBA" id="ARBA00052194"/>
    </source>
</evidence>
<comment type="function">
    <text evidence="10">Catalyzes the oxidation of 5,10-methylenetetrahydrofolate to 5,10-methenyltetrahydrofolate and then the hydrolysis of 5,10-methenyltetrahydrofolate to 10-formyltetrahydrofolate.</text>
</comment>
<keyword evidence="7" id="KW-0601">Photorespiration</keyword>
<comment type="similarity">
    <text evidence="11">Belongs to the tetrahydrofolate dehydrogenase/cyclohydrolase family.</text>
</comment>
<dbReference type="OrthoDB" id="5126881at2759"/>
<dbReference type="SUPFAM" id="SSF53223">
    <property type="entry name" value="Aminoacid dehydrogenase-like, N-terminal domain"/>
    <property type="match status" value="1"/>
</dbReference>
<keyword evidence="15" id="KW-1185">Reference proteome</keyword>
<keyword evidence="4" id="KW-0378">Hydrolase</keyword>
<keyword evidence="3" id="KW-0554">One-carbon metabolism</keyword>
<comment type="subunit">
    <text evidence="2">Homodimer.</text>
</comment>
<proteinExistence type="inferred from homology"/>
<dbReference type="FunFam" id="3.40.50.720:FF:000006">
    <property type="entry name" value="Bifunctional protein FolD"/>
    <property type="match status" value="1"/>
</dbReference>
<dbReference type="InterPro" id="IPR046346">
    <property type="entry name" value="Aminoacid_DH-like_N_sf"/>
</dbReference>
<dbReference type="Gene3D" id="3.40.50.10860">
    <property type="entry name" value="Leucine Dehydrogenase, chain A, domain 1"/>
    <property type="match status" value="1"/>
</dbReference>
<dbReference type="CDD" id="cd01080">
    <property type="entry name" value="NAD_bind_m-THF_DH_Cyclohyd"/>
    <property type="match status" value="1"/>
</dbReference>
<dbReference type="HAMAP" id="MF_01576">
    <property type="entry name" value="THF_DHG_CYH"/>
    <property type="match status" value="1"/>
</dbReference>
<evidence type="ECO:0000256" key="1">
    <source>
        <dbReference type="ARBA" id="ARBA00004777"/>
    </source>
</evidence>
<feature type="domain" description="Tetrahydrofolate dehydrogenase/cyclohydrolase NAD(P)-binding" evidence="13">
    <location>
        <begin position="221"/>
        <end position="369"/>
    </location>
</feature>
<comment type="pathway">
    <text evidence="1">One-carbon metabolism; tetrahydrofolate interconversion.</text>
</comment>
<dbReference type="FunFam" id="3.40.50.10860:FF:000005">
    <property type="entry name" value="C-1-tetrahydrofolate synthase, cytoplasmic, putative"/>
    <property type="match status" value="1"/>
</dbReference>